<dbReference type="EMBL" id="JAWJAV010000002">
    <property type="protein sequence ID" value="MDV2620698.1"/>
    <property type="molecule type" value="Genomic_DNA"/>
</dbReference>
<reference evidence="1" key="1">
    <citation type="journal article" date="2023" name="PeerJ">
        <title>Selection and evaluation of lactic acid bacteria from chicken feces in Thailand as potential probiotics.</title>
        <authorList>
            <person name="Khurajog B."/>
            <person name="Disastra Y."/>
            <person name="Lawwyne L.D."/>
            <person name="Sirichokchatchawan W."/>
            <person name="Niyomtham W."/>
            <person name="Yindee J."/>
            <person name="Hampson D.J."/>
            <person name="Prapasarakul N."/>
        </authorList>
    </citation>
    <scope>NUCLEOTIDE SEQUENCE</scope>
    <source>
        <strain evidence="1">BF9</strain>
    </source>
</reference>
<evidence type="ECO:0000313" key="2">
    <source>
        <dbReference type="Proteomes" id="UP001280897"/>
    </source>
</evidence>
<accession>A0AAW8YGB9</accession>
<evidence type="ECO:0000313" key="1">
    <source>
        <dbReference type="EMBL" id="MDV2620698.1"/>
    </source>
</evidence>
<gene>
    <name evidence="1" type="ORF">R0G89_03000</name>
</gene>
<dbReference type="RefSeq" id="WP_008841762.1">
    <property type="nucleotide sequence ID" value="NZ_CP035151.1"/>
</dbReference>
<protein>
    <submittedName>
        <fullName evidence="1">Uncharacterized protein</fullName>
    </submittedName>
</protein>
<proteinExistence type="predicted"/>
<dbReference type="Proteomes" id="UP001280897">
    <property type="component" value="Unassembled WGS sequence"/>
</dbReference>
<name>A0AAW8YGB9_PEDAC</name>
<sequence>MDKHTLKNLICGKLWIWKVWDTVNVNYHERPAEFFLGSGEDQGFSFVALEFTKDGKVDFPTKIGFVPPEFIYWNFNEEQQRIEFLNEDRNPKVFAGLPKIGVYGARVIDFADGNGMLVNFFDYGVETNVPVTQRGFFVSRTQYDIEKQRVLSRMGYNTYWLDDADTLIAFFNQAYENLINHPELEEVVISRSGELEVESSPQDDQLLLANYGEGFSFDYCVGSREIVLELLIKILFTNNLRQLDPDDQRSEIEMAEQIVNEQFSDRCVFK</sequence>
<dbReference type="AlphaFoldDB" id="A0AAW8YGB9"/>
<dbReference type="GeneID" id="57366583"/>
<comment type="caution">
    <text evidence="1">The sequence shown here is derived from an EMBL/GenBank/DDBJ whole genome shotgun (WGS) entry which is preliminary data.</text>
</comment>
<organism evidence="1 2">
    <name type="scientific">Pediococcus acidilactici</name>
    <dbReference type="NCBI Taxonomy" id="1254"/>
    <lineage>
        <taxon>Bacteria</taxon>
        <taxon>Bacillati</taxon>
        <taxon>Bacillota</taxon>
        <taxon>Bacilli</taxon>
        <taxon>Lactobacillales</taxon>
        <taxon>Lactobacillaceae</taxon>
        <taxon>Pediococcus</taxon>
        <taxon>Pediococcus acidilactici group</taxon>
    </lineage>
</organism>
<reference evidence="1" key="2">
    <citation type="submission" date="2023-10" db="EMBL/GenBank/DDBJ databases">
        <authorList>
            <person name="Khurajog B."/>
        </authorList>
    </citation>
    <scope>NUCLEOTIDE SEQUENCE</scope>
    <source>
        <strain evidence="1">BF9</strain>
    </source>
</reference>